<protein>
    <recommendedName>
        <fullName evidence="4">HTH marR-type domain-containing protein</fullName>
    </recommendedName>
</protein>
<dbReference type="AlphaFoldDB" id="A0A267MM32"/>
<dbReference type="PANTHER" id="PTHR42756">
    <property type="entry name" value="TRANSCRIPTIONAL REGULATOR, MARR"/>
    <property type="match status" value="1"/>
</dbReference>
<dbReference type="SMART" id="SM00347">
    <property type="entry name" value="HTH_MARR"/>
    <property type="match status" value="1"/>
</dbReference>
<dbReference type="PRINTS" id="PR00598">
    <property type="entry name" value="HTHMARR"/>
</dbReference>
<dbReference type="InterPro" id="IPR036390">
    <property type="entry name" value="WH_DNA-bd_sf"/>
</dbReference>
<dbReference type="SUPFAM" id="SSF46785">
    <property type="entry name" value="Winged helix' DNA-binding domain"/>
    <property type="match status" value="1"/>
</dbReference>
<evidence type="ECO:0000313" key="6">
    <source>
        <dbReference type="Proteomes" id="UP000216024"/>
    </source>
</evidence>
<evidence type="ECO:0000259" key="4">
    <source>
        <dbReference type="PROSITE" id="PS50995"/>
    </source>
</evidence>
<dbReference type="OrthoDB" id="795750at2"/>
<sequence>MILVRSEEIMFGGKIENHLISFFRKAKNIMNREAHQYGIQASEVRILDILYKEGTLSQDAFTSRLFADRTTISRRIKKLELLGYVKKEKNSKDNRTYELYLTEEGKYVARKVLYIRENITQIVKNSISEEEFMLLAKILEKADNGLDEQQYLKCKLERENE</sequence>
<dbReference type="PANTHER" id="PTHR42756:SF1">
    <property type="entry name" value="TRANSCRIPTIONAL REPRESSOR OF EMRAB OPERON"/>
    <property type="match status" value="1"/>
</dbReference>
<dbReference type="Pfam" id="PF12802">
    <property type="entry name" value="MarR_2"/>
    <property type="match status" value="1"/>
</dbReference>
<dbReference type="PROSITE" id="PS50995">
    <property type="entry name" value="HTH_MARR_2"/>
    <property type="match status" value="1"/>
</dbReference>
<proteinExistence type="predicted"/>
<evidence type="ECO:0000313" key="5">
    <source>
        <dbReference type="EMBL" id="PAB60487.1"/>
    </source>
</evidence>
<name>A0A267MM32_9FIRM</name>
<evidence type="ECO:0000256" key="1">
    <source>
        <dbReference type="ARBA" id="ARBA00023015"/>
    </source>
</evidence>
<keyword evidence="2" id="KW-0238">DNA-binding</keyword>
<dbReference type="Gene3D" id="1.10.10.10">
    <property type="entry name" value="Winged helix-like DNA-binding domain superfamily/Winged helix DNA-binding domain"/>
    <property type="match status" value="1"/>
</dbReference>
<reference evidence="5 6" key="1">
    <citation type="submission" date="2017-06" db="EMBL/GenBank/DDBJ databases">
        <title>Draft genome sequence of anaerobic fermentative bacterium Anaeromicrobium sediminis DY2726D isolated from West Pacific Ocean sediments.</title>
        <authorList>
            <person name="Zeng X."/>
        </authorList>
    </citation>
    <scope>NUCLEOTIDE SEQUENCE [LARGE SCALE GENOMIC DNA]</scope>
    <source>
        <strain evidence="5 6">DY2726D</strain>
    </source>
</reference>
<dbReference type="Proteomes" id="UP000216024">
    <property type="component" value="Unassembled WGS sequence"/>
</dbReference>
<evidence type="ECO:0000256" key="3">
    <source>
        <dbReference type="ARBA" id="ARBA00023163"/>
    </source>
</evidence>
<evidence type="ECO:0000256" key="2">
    <source>
        <dbReference type="ARBA" id="ARBA00023125"/>
    </source>
</evidence>
<keyword evidence="1" id="KW-0805">Transcription regulation</keyword>
<gene>
    <name evidence="5" type="ORF">CCE28_06205</name>
</gene>
<dbReference type="InterPro" id="IPR000835">
    <property type="entry name" value="HTH_MarR-typ"/>
</dbReference>
<keyword evidence="3" id="KW-0804">Transcription</keyword>
<keyword evidence="6" id="KW-1185">Reference proteome</keyword>
<dbReference type="InterPro" id="IPR036388">
    <property type="entry name" value="WH-like_DNA-bd_sf"/>
</dbReference>
<comment type="caution">
    <text evidence="5">The sequence shown here is derived from an EMBL/GenBank/DDBJ whole genome shotgun (WGS) entry which is preliminary data.</text>
</comment>
<feature type="domain" description="HTH marR-type" evidence="4">
    <location>
        <begin position="12"/>
        <end position="144"/>
    </location>
</feature>
<dbReference type="GO" id="GO:0003677">
    <property type="term" value="F:DNA binding"/>
    <property type="evidence" value="ECO:0007669"/>
    <property type="project" value="UniProtKB-KW"/>
</dbReference>
<organism evidence="5 6">
    <name type="scientific">Anaeromicrobium sediminis</name>
    <dbReference type="NCBI Taxonomy" id="1478221"/>
    <lineage>
        <taxon>Bacteria</taxon>
        <taxon>Bacillati</taxon>
        <taxon>Bacillota</taxon>
        <taxon>Clostridia</taxon>
        <taxon>Peptostreptococcales</taxon>
        <taxon>Thermotaleaceae</taxon>
        <taxon>Anaeromicrobium</taxon>
    </lineage>
</organism>
<accession>A0A267MM32</accession>
<dbReference type="GO" id="GO:0003700">
    <property type="term" value="F:DNA-binding transcription factor activity"/>
    <property type="evidence" value="ECO:0007669"/>
    <property type="project" value="InterPro"/>
</dbReference>
<dbReference type="EMBL" id="NIBG01000003">
    <property type="protein sequence ID" value="PAB60487.1"/>
    <property type="molecule type" value="Genomic_DNA"/>
</dbReference>